<sequence length="201" mass="21656">MKAGNIIISFIGCFIMGLGVNVGYVPVHLFSTGFPGIGILTLYTLNWSPGIVVFALNIPLLLLAWKRIGRFFVIQTMIVAGALSVFLDLLDPIRNWVHPPLWLGIVIGGACLGFGSGIVFSQGLTSGGVGLLGRLIQLHFPQLKMGTIHIAFDFVVLILGAMIMDIKTAFFTFLASLIMGRTMDFTKSKLFGAIGRANGLK</sequence>
<protein>
    <submittedName>
        <fullName evidence="7">Membrane protein</fullName>
    </submittedName>
</protein>
<evidence type="ECO:0000256" key="5">
    <source>
        <dbReference type="ARBA" id="ARBA00023136"/>
    </source>
</evidence>
<dbReference type="PANTHER" id="PTHR33545">
    <property type="entry name" value="UPF0750 MEMBRANE PROTEIN YITT-RELATED"/>
    <property type="match status" value="1"/>
</dbReference>
<reference evidence="7 8" key="1">
    <citation type="submission" date="2018-11" db="EMBL/GenBank/DDBJ databases">
        <title>Genome sequencing of Paenibacillus sp. KCOM 3021 (= ChDC PVNT-B20).</title>
        <authorList>
            <person name="Kook J.-K."/>
            <person name="Park S.-N."/>
            <person name="Lim Y.K."/>
        </authorList>
    </citation>
    <scope>NUCLEOTIDE SEQUENCE [LARGE SCALE GENOMIC DNA]</scope>
    <source>
        <strain evidence="7 8">KCOM 3021</strain>
    </source>
</reference>
<comment type="subcellular location">
    <subcellularLocation>
        <location evidence="1">Cell membrane</location>
        <topology evidence="1">Multi-pass membrane protein</topology>
    </subcellularLocation>
</comment>
<dbReference type="Proteomes" id="UP000267017">
    <property type="component" value="Unassembled WGS sequence"/>
</dbReference>
<evidence type="ECO:0000256" key="6">
    <source>
        <dbReference type="SAM" id="Phobius"/>
    </source>
</evidence>
<evidence type="ECO:0000256" key="2">
    <source>
        <dbReference type="ARBA" id="ARBA00022475"/>
    </source>
</evidence>
<keyword evidence="4 6" id="KW-1133">Transmembrane helix</keyword>
<dbReference type="AlphaFoldDB" id="A0A3P3TYV3"/>
<gene>
    <name evidence="7" type="ORF">EHV15_10345</name>
</gene>
<evidence type="ECO:0000256" key="1">
    <source>
        <dbReference type="ARBA" id="ARBA00004651"/>
    </source>
</evidence>
<keyword evidence="3 6" id="KW-0812">Transmembrane</keyword>
<feature type="transmembrane region" description="Helical" evidence="6">
    <location>
        <begin position="47"/>
        <end position="65"/>
    </location>
</feature>
<dbReference type="InterPro" id="IPR051461">
    <property type="entry name" value="UPF0750_membrane"/>
</dbReference>
<feature type="transmembrane region" description="Helical" evidence="6">
    <location>
        <begin position="72"/>
        <end position="90"/>
    </location>
</feature>
<dbReference type="EMBL" id="RRCN01000001">
    <property type="protein sequence ID" value="RRJ63275.1"/>
    <property type="molecule type" value="Genomic_DNA"/>
</dbReference>
<evidence type="ECO:0000256" key="3">
    <source>
        <dbReference type="ARBA" id="ARBA00022692"/>
    </source>
</evidence>
<dbReference type="RefSeq" id="WP_128631118.1">
    <property type="nucleotide sequence ID" value="NZ_RRCN01000001.1"/>
</dbReference>
<organism evidence="7 8">
    <name type="scientific">Paenibacillus oralis</name>
    <dbReference type="NCBI Taxonomy" id="2490856"/>
    <lineage>
        <taxon>Bacteria</taxon>
        <taxon>Bacillati</taxon>
        <taxon>Bacillota</taxon>
        <taxon>Bacilli</taxon>
        <taxon>Bacillales</taxon>
        <taxon>Paenibacillaceae</taxon>
        <taxon>Paenibacillus</taxon>
    </lineage>
</organism>
<comment type="caution">
    <text evidence="7">The sequence shown here is derived from an EMBL/GenBank/DDBJ whole genome shotgun (WGS) entry which is preliminary data.</text>
</comment>
<keyword evidence="2" id="KW-1003">Cell membrane</keyword>
<dbReference type="Pfam" id="PF02588">
    <property type="entry name" value="YitT_membrane"/>
    <property type="match status" value="1"/>
</dbReference>
<dbReference type="OrthoDB" id="2417289at2"/>
<proteinExistence type="predicted"/>
<name>A0A3P3TYV3_9BACL</name>
<accession>A0A3P3TYV3</accession>
<feature type="transmembrane region" description="Helical" evidence="6">
    <location>
        <begin position="102"/>
        <end position="133"/>
    </location>
</feature>
<dbReference type="PANTHER" id="PTHR33545:SF5">
    <property type="entry name" value="UPF0750 MEMBRANE PROTEIN YITT"/>
    <property type="match status" value="1"/>
</dbReference>
<evidence type="ECO:0000256" key="4">
    <source>
        <dbReference type="ARBA" id="ARBA00022989"/>
    </source>
</evidence>
<dbReference type="InterPro" id="IPR003740">
    <property type="entry name" value="YitT"/>
</dbReference>
<feature type="transmembrane region" description="Helical" evidence="6">
    <location>
        <begin position="154"/>
        <end position="179"/>
    </location>
</feature>
<keyword evidence="5 6" id="KW-0472">Membrane</keyword>
<evidence type="ECO:0000313" key="8">
    <source>
        <dbReference type="Proteomes" id="UP000267017"/>
    </source>
</evidence>
<feature type="transmembrane region" description="Helical" evidence="6">
    <location>
        <begin position="7"/>
        <end position="27"/>
    </location>
</feature>
<dbReference type="GO" id="GO:0005886">
    <property type="term" value="C:plasma membrane"/>
    <property type="evidence" value="ECO:0007669"/>
    <property type="project" value="UniProtKB-SubCell"/>
</dbReference>
<keyword evidence="8" id="KW-1185">Reference proteome</keyword>
<evidence type="ECO:0000313" key="7">
    <source>
        <dbReference type="EMBL" id="RRJ63275.1"/>
    </source>
</evidence>